<dbReference type="EMBL" id="AMQN01001653">
    <property type="status" value="NOT_ANNOTATED_CDS"/>
    <property type="molecule type" value="Genomic_DNA"/>
</dbReference>
<dbReference type="EMBL" id="KB304239">
    <property type="protein sequence ID" value="ELU02270.1"/>
    <property type="molecule type" value="Genomic_DNA"/>
</dbReference>
<protein>
    <recommendedName>
        <fullName evidence="4">Reverse transcriptase domain-containing protein</fullName>
    </recommendedName>
</protein>
<feature type="non-terminal residue" evidence="1">
    <location>
        <position position="1"/>
    </location>
</feature>
<reference evidence="3" key="1">
    <citation type="submission" date="2012-12" db="EMBL/GenBank/DDBJ databases">
        <authorList>
            <person name="Hellsten U."/>
            <person name="Grimwood J."/>
            <person name="Chapman J.A."/>
            <person name="Shapiro H."/>
            <person name="Aerts A."/>
            <person name="Otillar R.P."/>
            <person name="Terry A.Y."/>
            <person name="Boore J.L."/>
            <person name="Simakov O."/>
            <person name="Marletaz F."/>
            <person name="Cho S.-J."/>
            <person name="Edsinger-Gonzales E."/>
            <person name="Havlak P."/>
            <person name="Kuo D.-H."/>
            <person name="Larsson T."/>
            <person name="Lv J."/>
            <person name="Arendt D."/>
            <person name="Savage R."/>
            <person name="Osoegawa K."/>
            <person name="de Jong P."/>
            <person name="Lindberg D.R."/>
            <person name="Seaver E.C."/>
            <person name="Weisblat D.A."/>
            <person name="Putnam N.H."/>
            <person name="Grigoriev I.V."/>
            <person name="Rokhsar D.S."/>
        </authorList>
    </citation>
    <scope>NUCLEOTIDE SEQUENCE</scope>
    <source>
        <strain evidence="3">I ESC-2004</strain>
    </source>
</reference>
<dbReference type="AlphaFoldDB" id="R7U7C7"/>
<proteinExistence type="predicted"/>
<feature type="non-terminal residue" evidence="1">
    <location>
        <position position="52"/>
    </location>
</feature>
<evidence type="ECO:0000313" key="1">
    <source>
        <dbReference type="EMBL" id="ELU02270.1"/>
    </source>
</evidence>
<evidence type="ECO:0008006" key="4">
    <source>
        <dbReference type="Google" id="ProtNLM"/>
    </source>
</evidence>
<sequence length="52" mass="5874">PAKYRPISLTHICCKHLERIINNPISIHLAQQPADQRCTNGFQKGRACCSQL</sequence>
<accession>R7U7C7</accession>
<organism evidence="1">
    <name type="scientific">Capitella teleta</name>
    <name type="common">Polychaete worm</name>
    <dbReference type="NCBI Taxonomy" id="283909"/>
    <lineage>
        <taxon>Eukaryota</taxon>
        <taxon>Metazoa</taxon>
        <taxon>Spiralia</taxon>
        <taxon>Lophotrochozoa</taxon>
        <taxon>Annelida</taxon>
        <taxon>Polychaeta</taxon>
        <taxon>Sedentaria</taxon>
        <taxon>Scolecida</taxon>
        <taxon>Capitellidae</taxon>
        <taxon>Capitella</taxon>
    </lineage>
</organism>
<dbReference type="HOGENOM" id="CLU_3093367_0_0_1"/>
<dbReference type="OrthoDB" id="9390935at2759"/>
<evidence type="ECO:0000313" key="2">
    <source>
        <dbReference type="EnsemblMetazoa" id="CapteP68993"/>
    </source>
</evidence>
<gene>
    <name evidence="1" type="ORF">CAPTEDRAFT_68993</name>
</gene>
<keyword evidence="3" id="KW-1185">Reference proteome</keyword>
<reference evidence="2" key="3">
    <citation type="submission" date="2015-06" db="UniProtKB">
        <authorList>
            <consortium name="EnsemblMetazoa"/>
        </authorList>
    </citation>
    <scope>IDENTIFICATION</scope>
</reference>
<name>R7U7C7_CAPTE</name>
<evidence type="ECO:0000313" key="3">
    <source>
        <dbReference type="Proteomes" id="UP000014760"/>
    </source>
</evidence>
<dbReference type="Proteomes" id="UP000014760">
    <property type="component" value="Unassembled WGS sequence"/>
</dbReference>
<dbReference type="EnsemblMetazoa" id="CapteT68993">
    <property type="protein sequence ID" value="CapteP68993"/>
    <property type="gene ID" value="CapteG68993"/>
</dbReference>
<reference evidence="1 3" key="2">
    <citation type="journal article" date="2013" name="Nature">
        <title>Insights into bilaterian evolution from three spiralian genomes.</title>
        <authorList>
            <person name="Simakov O."/>
            <person name="Marletaz F."/>
            <person name="Cho S.J."/>
            <person name="Edsinger-Gonzales E."/>
            <person name="Havlak P."/>
            <person name="Hellsten U."/>
            <person name="Kuo D.H."/>
            <person name="Larsson T."/>
            <person name="Lv J."/>
            <person name="Arendt D."/>
            <person name="Savage R."/>
            <person name="Osoegawa K."/>
            <person name="de Jong P."/>
            <person name="Grimwood J."/>
            <person name="Chapman J.A."/>
            <person name="Shapiro H."/>
            <person name="Aerts A."/>
            <person name="Otillar R.P."/>
            <person name="Terry A.Y."/>
            <person name="Boore J.L."/>
            <person name="Grigoriev I.V."/>
            <person name="Lindberg D.R."/>
            <person name="Seaver E.C."/>
            <person name="Weisblat D.A."/>
            <person name="Putnam N.H."/>
            <person name="Rokhsar D.S."/>
        </authorList>
    </citation>
    <scope>NUCLEOTIDE SEQUENCE</scope>
    <source>
        <strain evidence="1 3">I ESC-2004</strain>
    </source>
</reference>